<feature type="region of interest" description="Disordered" evidence="1">
    <location>
        <begin position="408"/>
        <end position="537"/>
    </location>
</feature>
<reference evidence="5 6" key="1">
    <citation type="submission" date="2018-08" db="EMBL/GenBank/DDBJ databases">
        <title>Genomic investigation of the strawberry pathogen Phytophthora fragariae indicates pathogenicity is determined by transcriptional variation in three key races.</title>
        <authorList>
            <person name="Adams T.M."/>
            <person name="Armitage A.D."/>
            <person name="Sobczyk M.K."/>
            <person name="Bates H.J."/>
            <person name="Dunwell J.M."/>
            <person name="Nellist C.F."/>
            <person name="Harrison R.J."/>
        </authorList>
    </citation>
    <scope>NUCLEOTIDE SEQUENCE [LARGE SCALE GENOMIC DNA]</scope>
    <source>
        <strain evidence="3 6">BC-1</strain>
        <strain evidence="4 5">NOV-27</strain>
        <strain evidence="2 7">NOV-5</strain>
    </source>
</reference>
<dbReference type="AlphaFoldDB" id="A0A6A3W7G6"/>
<dbReference type="EMBL" id="QXGD01003762">
    <property type="protein sequence ID" value="KAE9174714.1"/>
    <property type="molecule type" value="Genomic_DNA"/>
</dbReference>
<evidence type="ECO:0000313" key="3">
    <source>
        <dbReference type="EMBL" id="KAE9174714.1"/>
    </source>
</evidence>
<feature type="compositionally biased region" description="Low complexity" evidence="1">
    <location>
        <begin position="527"/>
        <end position="537"/>
    </location>
</feature>
<dbReference type="OrthoDB" id="121571at2759"/>
<proteinExistence type="predicted"/>
<comment type="caution">
    <text evidence="3">The sequence shown here is derived from an EMBL/GenBank/DDBJ whole genome shotgun (WGS) entry which is preliminary data.</text>
</comment>
<sequence>MVKPRTRSTTASAATTIAKELRARLDADEDDDHATLRAQVAFWDRLRPILAANDASVGLEALATLALSVLADDDELPPVLDRTVVVVPHPDAAVRGEVPAHPLFSFVASPYHGKRPSARGSSKAVGPAKKKQRQLRRAPSILQNLPAHVSAKLRADLEQLEQAASELGTVVVRLAYRWCGQRAWYDPVEYRDLCLAHYRLVMQFRSVFLDCALYAPTTKANERRKQKLNAIVARFQFLSRNVELFGYYGFLRLIEKGAHDNLMWLGGKAAKHSASAKAAKADHDDEDVPAQEDLATVLRTNPSRYKVIIGRILDPSRVDEDGYASIPELLEQTHALDLTRPEHLRLSNRALARVVLDVQTSDPPYPNWVGNTNRGDWKKLLASEDLQATIDEVEQLLANDKPVAIFNQKPFQDTEKGEDDSDYEVDGLPTIRPPTSRKTSISPTPKAAQKKKQVPSGLTESEASEDESSDAEPDDKPSDKTPKGSLYESSDDDDEEEEEADSSTNDKADKEAAATPGPARVPRRPARATTSPAARATTRVATRILARLRERSPVFPERSIISVAFLVSSSVPFQSSR</sequence>
<feature type="compositionally biased region" description="Acidic residues" evidence="1">
    <location>
        <begin position="462"/>
        <end position="473"/>
    </location>
</feature>
<dbReference type="Proteomes" id="UP000433483">
    <property type="component" value="Unassembled WGS sequence"/>
</dbReference>
<organism evidence="3 6">
    <name type="scientific">Phytophthora fragariae</name>
    <dbReference type="NCBI Taxonomy" id="53985"/>
    <lineage>
        <taxon>Eukaryota</taxon>
        <taxon>Sar</taxon>
        <taxon>Stramenopiles</taxon>
        <taxon>Oomycota</taxon>
        <taxon>Peronosporomycetes</taxon>
        <taxon>Peronosporales</taxon>
        <taxon>Peronosporaceae</taxon>
        <taxon>Phytophthora</taxon>
    </lineage>
</organism>
<feature type="compositionally biased region" description="Acidic residues" evidence="1">
    <location>
        <begin position="489"/>
        <end position="501"/>
    </location>
</feature>
<evidence type="ECO:0000313" key="7">
    <source>
        <dbReference type="Proteomes" id="UP000440732"/>
    </source>
</evidence>
<evidence type="ECO:0000313" key="6">
    <source>
        <dbReference type="Proteomes" id="UP000440367"/>
    </source>
</evidence>
<gene>
    <name evidence="3" type="ORF">PF002_g28970</name>
    <name evidence="4" type="ORF">PF005_g20749</name>
    <name evidence="2" type="ORF">PF006_g27607</name>
</gene>
<evidence type="ECO:0000313" key="5">
    <source>
        <dbReference type="Proteomes" id="UP000433483"/>
    </source>
</evidence>
<dbReference type="Proteomes" id="UP000440367">
    <property type="component" value="Unassembled WGS sequence"/>
</dbReference>
<keyword evidence="5" id="KW-1185">Reference proteome</keyword>
<feature type="region of interest" description="Disordered" evidence="1">
    <location>
        <begin position="114"/>
        <end position="136"/>
    </location>
</feature>
<feature type="compositionally biased region" description="Acidic residues" evidence="1">
    <location>
        <begin position="416"/>
        <end position="425"/>
    </location>
</feature>
<evidence type="ECO:0000256" key="1">
    <source>
        <dbReference type="SAM" id="MobiDB-lite"/>
    </source>
</evidence>
<accession>A0A6A3W7G6</accession>
<dbReference type="Proteomes" id="UP000440732">
    <property type="component" value="Unassembled WGS sequence"/>
</dbReference>
<protein>
    <submittedName>
        <fullName evidence="3">Uncharacterized protein</fullName>
    </submittedName>
</protein>
<dbReference type="EMBL" id="QXGA01003819">
    <property type="protein sequence ID" value="KAE9078985.1"/>
    <property type="molecule type" value="Genomic_DNA"/>
</dbReference>
<dbReference type="EMBL" id="QXGB01001710">
    <property type="protein sequence ID" value="KAE9186680.1"/>
    <property type="molecule type" value="Genomic_DNA"/>
</dbReference>
<evidence type="ECO:0000313" key="4">
    <source>
        <dbReference type="EMBL" id="KAE9186680.1"/>
    </source>
</evidence>
<evidence type="ECO:0000313" key="2">
    <source>
        <dbReference type="EMBL" id="KAE9078985.1"/>
    </source>
</evidence>
<name>A0A6A3W7G6_9STRA</name>